<evidence type="ECO:0000259" key="3">
    <source>
        <dbReference type="PROSITE" id="PS50943"/>
    </source>
</evidence>
<comment type="similarity">
    <text evidence="1">Belongs to the short-chain fatty acyl-CoA assimilation regulator (ScfR) family.</text>
</comment>
<dbReference type="Proteomes" id="UP000316628">
    <property type="component" value="Unassembled WGS sequence"/>
</dbReference>
<feature type="domain" description="HTH cro/C1-type" evidence="3">
    <location>
        <begin position="2"/>
        <end position="64"/>
    </location>
</feature>
<dbReference type="CDD" id="cd00093">
    <property type="entry name" value="HTH_XRE"/>
    <property type="match status" value="1"/>
</dbReference>
<evidence type="ECO:0000313" key="5">
    <source>
        <dbReference type="Proteomes" id="UP000316628"/>
    </source>
</evidence>
<keyword evidence="5" id="KW-1185">Reference proteome</keyword>
<comment type="caution">
    <text evidence="4">The sequence shown here is derived from an EMBL/GenBank/DDBJ whole genome shotgun (WGS) entry which is preliminary data.</text>
</comment>
<gene>
    <name evidence="4" type="ORF">FHX81_5458</name>
</gene>
<evidence type="ECO:0000256" key="1">
    <source>
        <dbReference type="ARBA" id="ARBA00007227"/>
    </source>
</evidence>
<proteinExistence type="inferred from homology"/>
<dbReference type="InterPro" id="IPR010982">
    <property type="entry name" value="Lambda_DNA-bd_dom_sf"/>
</dbReference>
<feature type="region of interest" description="Disordered" evidence="2">
    <location>
        <begin position="355"/>
        <end position="374"/>
    </location>
</feature>
<reference evidence="4 5" key="1">
    <citation type="submission" date="2019-06" db="EMBL/GenBank/DDBJ databases">
        <title>Sequencing the genomes of 1000 actinobacteria strains.</title>
        <authorList>
            <person name="Klenk H.-P."/>
        </authorList>
    </citation>
    <scope>NUCLEOTIDE SEQUENCE [LARGE SCALE GENOMIC DNA]</scope>
    <source>
        <strain evidence="4 5">DSM 45456</strain>
    </source>
</reference>
<dbReference type="GO" id="GO:0003677">
    <property type="term" value="F:DNA binding"/>
    <property type="evidence" value="ECO:0007669"/>
    <property type="project" value="InterPro"/>
</dbReference>
<evidence type="ECO:0000313" key="4">
    <source>
        <dbReference type="EMBL" id="TQM83045.1"/>
    </source>
</evidence>
<dbReference type="InterPro" id="IPR010359">
    <property type="entry name" value="IrrE_HExxH"/>
</dbReference>
<dbReference type="Pfam" id="PF06114">
    <property type="entry name" value="Peptidase_M78"/>
    <property type="match status" value="1"/>
</dbReference>
<dbReference type="Gene3D" id="1.10.10.2910">
    <property type="match status" value="1"/>
</dbReference>
<accession>A0A543JJP2</accession>
<dbReference type="InterPro" id="IPR001387">
    <property type="entry name" value="Cro/C1-type_HTH"/>
</dbReference>
<dbReference type="OrthoDB" id="9794834at2"/>
<protein>
    <submittedName>
        <fullName evidence="4">Helix-turn-helix protein</fullName>
    </submittedName>
</protein>
<dbReference type="SUPFAM" id="SSF47413">
    <property type="entry name" value="lambda repressor-like DNA-binding domains"/>
    <property type="match status" value="1"/>
</dbReference>
<dbReference type="AlphaFoldDB" id="A0A543JJP2"/>
<dbReference type="PANTHER" id="PTHR43236:SF1">
    <property type="entry name" value="BLL7220 PROTEIN"/>
    <property type="match status" value="1"/>
</dbReference>
<dbReference type="PROSITE" id="PS50943">
    <property type="entry name" value="HTH_CROC1"/>
    <property type="match status" value="1"/>
</dbReference>
<dbReference type="SMART" id="SM00530">
    <property type="entry name" value="HTH_XRE"/>
    <property type="match status" value="1"/>
</dbReference>
<evidence type="ECO:0000256" key="2">
    <source>
        <dbReference type="SAM" id="MobiDB-lite"/>
    </source>
</evidence>
<dbReference type="PANTHER" id="PTHR43236">
    <property type="entry name" value="ANTITOXIN HIGA1"/>
    <property type="match status" value="1"/>
</dbReference>
<name>A0A543JJP2_9PSEU</name>
<dbReference type="EMBL" id="VFPP01000001">
    <property type="protein sequence ID" value="TQM83045.1"/>
    <property type="molecule type" value="Genomic_DNA"/>
</dbReference>
<dbReference type="Gene3D" id="1.10.260.40">
    <property type="entry name" value="lambda repressor-like DNA-binding domains"/>
    <property type="match status" value="1"/>
</dbReference>
<dbReference type="Pfam" id="PF01381">
    <property type="entry name" value="HTH_3"/>
    <property type="match status" value="1"/>
</dbReference>
<dbReference type="InterPro" id="IPR052345">
    <property type="entry name" value="Rad_response_metalloprotease"/>
</dbReference>
<organism evidence="4 5">
    <name type="scientific">Saccharothrix saharensis</name>
    <dbReference type="NCBI Taxonomy" id="571190"/>
    <lineage>
        <taxon>Bacteria</taxon>
        <taxon>Bacillati</taxon>
        <taxon>Actinomycetota</taxon>
        <taxon>Actinomycetes</taxon>
        <taxon>Pseudonocardiales</taxon>
        <taxon>Pseudonocardiaceae</taxon>
        <taxon>Saccharothrix</taxon>
    </lineage>
</organism>
<sequence length="374" mass="40651">MLILARESRGLKQDDVAKAMKALDGPTSKVSQAYVSRAESGRLAVTGERLELYARALAYPVDLLVMSETEVGAGPGLVHHRKKQAAAAPDLRRIHAVLNLSRIQLRGLLDGAPRRVDLSLPRLEVDDYFTGADAARKVRADWGLPSGPLGSVIGVVESTGGLVLRRALVAPVPLDSGNESVPVDAVSVCTPGEDPLVLLNDGTPGDRDRFTTAHELGHMVMHTLPHPQQEKQANQFAAEFLMPAEDIRRDFAGTVDLRCLLELKAQWGVSMWALLRRAHTLGELSDWQYRTLAVEMTSLGYRTSEPGRLNPEQPSAVRSVIDQYLGEGHEVDDLARRARLEPAEFTTLYLGDRSSAATGESEHPVPASAVEVSI</sequence>